<sequence>MSSIDELLNAIENQTRREILKRLVEGRHYALQLAKDLRVSQQAIVKHLDVLEKSKIIKKAGMEKSDMGAPRKLYEVSKSFSIIIDVAPGIFEIREYDLDDEGDFKLEDEDFGEILDRIEKEIKEIEKRRIELLKMKEQIIKKLLR</sequence>
<dbReference type="InterPro" id="IPR036390">
    <property type="entry name" value="WH_DNA-bd_sf"/>
</dbReference>
<feature type="coiled-coil region" evidence="1">
    <location>
        <begin position="115"/>
        <end position="142"/>
    </location>
</feature>
<dbReference type="EMBL" id="CP001941">
    <property type="protein sequence ID" value="ADD09297.1"/>
    <property type="molecule type" value="Genomic_DNA"/>
</dbReference>
<dbReference type="OrthoDB" id="56422at2157"/>
<keyword evidence="4" id="KW-1185">Reference proteome</keyword>
<dbReference type="InterPro" id="IPR011991">
    <property type="entry name" value="ArsR-like_HTH"/>
</dbReference>
<protein>
    <submittedName>
        <fullName evidence="3">Transcriptional regulator, ArsR family</fullName>
    </submittedName>
</protein>
<dbReference type="AlphaFoldDB" id="D3TB18"/>
<name>D3TB18_ACIB4</name>
<feature type="domain" description="HTH arsR-type" evidence="2">
    <location>
        <begin position="6"/>
        <end position="88"/>
    </location>
</feature>
<dbReference type="CDD" id="cd00090">
    <property type="entry name" value="HTH_ARSR"/>
    <property type="match status" value="1"/>
</dbReference>
<dbReference type="Gene3D" id="1.10.10.10">
    <property type="entry name" value="Winged helix-like DNA-binding domain superfamily/Winged helix DNA-binding domain"/>
    <property type="match status" value="1"/>
</dbReference>
<dbReference type="GeneID" id="8828459"/>
<dbReference type="PANTHER" id="PTHR38600">
    <property type="entry name" value="TRANSCRIPTIONAL REGULATORY PROTEIN"/>
    <property type="match status" value="1"/>
</dbReference>
<evidence type="ECO:0000313" key="4">
    <source>
        <dbReference type="Proteomes" id="UP000001400"/>
    </source>
</evidence>
<gene>
    <name evidence="3" type="ordered locus">Aboo_1491</name>
</gene>
<organism evidence="3 4">
    <name type="scientific">Aciduliprofundum boonei (strain DSM 19572 / T469)</name>
    <dbReference type="NCBI Taxonomy" id="439481"/>
    <lineage>
        <taxon>Archaea</taxon>
        <taxon>Methanobacteriati</taxon>
        <taxon>Thermoplasmatota</taxon>
        <taxon>DHVE2 group</taxon>
        <taxon>Candidatus Aciduliprofundum</taxon>
    </lineage>
</organism>
<evidence type="ECO:0000313" key="3">
    <source>
        <dbReference type="EMBL" id="ADD09297.1"/>
    </source>
</evidence>
<dbReference type="KEGG" id="abi:Aboo_1491"/>
<dbReference type="GO" id="GO:0003700">
    <property type="term" value="F:DNA-binding transcription factor activity"/>
    <property type="evidence" value="ECO:0007669"/>
    <property type="project" value="InterPro"/>
</dbReference>
<evidence type="ECO:0000259" key="2">
    <source>
        <dbReference type="SMART" id="SM00418"/>
    </source>
</evidence>
<keyword evidence="1" id="KW-0175">Coiled coil</keyword>
<reference evidence="3" key="1">
    <citation type="submission" date="2010-02" db="EMBL/GenBank/DDBJ databases">
        <title>Complete sequence of Aciduliprofundum boonei T469.</title>
        <authorList>
            <consortium name="US DOE Joint Genome Institute"/>
            <person name="Lucas S."/>
            <person name="Copeland A."/>
            <person name="Lapidus A."/>
            <person name="Cheng J.-F."/>
            <person name="Bruce D."/>
            <person name="Goodwin L."/>
            <person name="Pitluck S."/>
            <person name="Saunders E."/>
            <person name="Detter J.C."/>
            <person name="Han C."/>
            <person name="Tapia R."/>
            <person name="Land M."/>
            <person name="Hauser L."/>
            <person name="Kyrpides N."/>
            <person name="Mikhailova N."/>
            <person name="Flores G."/>
            <person name="Reysenbach A.-L."/>
            <person name="Woyke T."/>
        </authorList>
    </citation>
    <scope>NUCLEOTIDE SEQUENCE</scope>
    <source>
        <strain evidence="3">T469</strain>
    </source>
</reference>
<evidence type="ECO:0000256" key="1">
    <source>
        <dbReference type="SAM" id="Coils"/>
    </source>
</evidence>
<accession>D3TB18</accession>
<dbReference type="InterPro" id="IPR036388">
    <property type="entry name" value="WH-like_DNA-bd_sf"/>
</dbReference>
<dbReference type="HOGENOM" id="CLU_117482_0_0_2"/>
<dbReference type="SUPFAM" id="SSF46785">
    <property type="entry name" value="Winged helix' DNA-binding domain"/>
    <property type="match status" value="1"/>
</dbReference>
<proteinExistence type="predicted"/>
<dbReference type="InterPro" id="IPR001845">
    <property type="entry name" value="HTH_ArsR_DNA-bd_dom"/>
</dbReference>
<dbReference type="Pfam" id="PF12840">
    <property type="entry name" value="HTH_20"/>
    <property type="match status" value="1"/>
</dbReference>
<dbReference type="RefSeq" id="WP_012997441.1">
    <property type="nucleotide sequence ID" value="NC_013926.1"/>
</dbReference>
<dbReference type="SMART" id="SM00418">
    <property type="entry name" value="HTH_ARSR"/>
    <property type="match status" value="1"/>
</dbReference>
<dbReference type="PANTHER" id="PTHR38600:SF1">
    <property type="entry name" value="TRANSCRIPTIONAL REGULATORY PROTEIN"/>
    <property type="match status" value="1"/>
</dbReference>
<dbReference type="Proteomes" id="UP000001400">
    <property type="component" value="Chromosome"/>
</dbReference>